<sequence length="109" mass="12390">MAWQMSHNAVLARIRTVVAFKCTILSENQDVGPNCLRQDLVARIDNNIYIIDRSVREYHIGLQTGPREKGVQKPQLTAPFFYSRFLTGVYRANCGWLSGRLGPGTRRLP</sequence>
<dbReference type="AlphaFoldDB" id="A0A8X6WYK1"/>
<protein>
    <submittedName>
        <fullName evidence="2">Uncharacterized protein</fullName>
    </submittedName>
</protein>
<keyword evidence="3" id="KW-1185">Reference proteome</keyword>
<keyword evidence="1" id="KW-0732">Signal</keyword>
<evidence type="ECO:0000256" key="1">
    <source>
        <dbReference type="SAM" id="SignalP"/>
    </source>
</evidence>
<organism evidence="2 3">
    <name type="scientific">Trichonephila inaurata madagascariensis</name>
    <dbReference type="NCBI Taxonomy" id="2747483"/>
    <lineage>
        <taxon>Eukaryota</taxon>
        <taxon>Metazoa</taxon>
        <taxon>Ecdysozoa</taxon>
        <taxon>Arthropoda</taxon>
        <taxon>Chelicerata</taxon>
        <taxon>Arachnida</taxon>
        <taxon>Araneae</taxon>
        <taxon>Araneomorphae</taxon>
        <taxon>Entelegynae</taxon>
        <taxon>Araneoidea</taxon>
        <taxon>Nephilidae</taxon>
        <taxon>Trichonephila</taxon>
        <taxon>Trichonephila inaurata</taxon>
    </lineage>
</organism>
<dbReference type="EMBL" id="BMAV01003778">
    <property type="protein sequence ID" value="GFY43610.1"/>
    <property type="molecule type" value="Genomic_DNA"/>
</dbReference>
<name>A0A8X6WYK1_9ARAC</name>
<reference evidence="2" key="1">
    <citation type="submission" date="2020-08" db="EMBL/GenBank/DDBJ databases">
        <title>Multicomponent nature underlies the extraordinary mechanical properties of spider dragline silk.</title>
        <authorList>
            <person name="Kono N."/>
            <person name="Nakamura H."/>
            <person name="Mori M."/>
            <person name="Yoshida Y."/>
            <person name="Ohtoshi R."/>
            <person name="Malay A.D."/>
            <person name="Moran D.A.P."/>
            <person name="Tomita M."/>
            <person name="Numata K."/>
            <person name="Arakawa K."/>
        </authorList>
    </citation>
    <scope>NUCLEOTIDE SEQUENCE</scope>
</reference>
<evidence type="ECO:0000313" key="2">
    <source>
        <dbReference type="EMBL" id="GFY43610.1"/>
    </source>
</evidence>
<evidence type="ECO:0000313" key="3">
    <source>
        <dbReference type="Proteomes" id="UP000886998"/>
    </source>
</evidence>
<feature type="signal peptide" evidence="1">
    <location>
        <begin position="1"/>
        <end position="19"/>
    </location>
</feature>
<comment type="caution">
    <text evidence="2">The sequence shown here is derived from an EMBL/GenBank/DDBJ whole genome shotgun (WGS) entry which is preliminary data.</text>
</comment>
<accession>A0A8X6WYK1</accession>
<feature type="chain" id="PRO_5036453590" evidence="1">
    <location>
        <begin position="20"/>
        <end position="109"/>
    </location>
</feature>
<proteinExistence type="predicted"/>
<gene>
    <name evidence="2" type="ORF">TNIN_72681</name>
</gene>
<dbReference type="Proteomes" id="UP000886998">
    <property type="component" value="Unassembled WGS sequence"/>
</dbReference>